<dbReference type="PANTHER" id="PTHR43547:SF2">
    <property type="entry name" value="HYBRID SIGNAL TRANSDUCTION HISTIDINE KINASE C"/>
    <property type="match status" value="1"/>
</dbReference>
<feature type="domain" description="Signal transduction histidine kinase dimerisation/phosphoacceptor" evidence="4">
    <location>
        <begin position="24"/>
        <end position="55"/>
    </location>
</feature>
<sequence length="66" mass="7874">MRLKQELVTEKVNRERDIKLNNEKLRFFTNISHELRTPLTLIIGPVKQLIEESKEYSSDYQKVVIT</sequence>
<keyword evidence="5" id="KW-0238">DNA-binding</keyword>
<dbReference type="InterPro" id="IPR003661">
    <property type="entry name" value="HisK_dim/P_dom"/>
</dbReference>
<name>A0A090WS62_9FLAO</name>
<comment type="caution">
    <text evidence="5">The sequence shown here is derived from an EMBL/GenBank/DDBJ whole genome shotgun (WGS) entry which is preliminary data.</text>
</comment>
<comment type="catalytic activity">
    <reaction evidence="1">
        <text>ATP + protein L-histidine = ADP + protein N-phospho-L-histidine.</text>
        <dbReference type="EC" id="2.7.13.3"/>
    </reaction>
</comment>
<gene>
    <name evidence="5" type="ORF">JCM19274_2612</name>
</gene>
<dbReference type="InterPro" id="IPR036097">
    <property type="entry name" value="HisK_dim/P_sf"/>
</dbReference>
<evidence type="ECO:0000259" key="4">
    <source>
        <dbReference type="Pfam" id="PF00512"/>
    </source>
</evidence>
<dbReference type="GO" id="GO:0003677">
    <property type="term" value="F:DNA binding"/>
    <property type="evidence" value="ECO:0007669"/>
    <property type="project" value="UniProtKB-KW"/>
</dbReference>
<keyword evidence="3" id="KW-0597">Phosphoprotein</keyword>
<dbReference type="PANTHER" id="PTHR43547">
    <property type="entry name" value="TWO-COMPONENT HISTIDINE KINASE"/>
    <property type="match status" value="1"/>
</dbReference>
<dbReference type="Gene3D" id="1.10.287.130">
    <property type="match status" value="1"/>
</dbReference>
<proteinExistence type="predicted"/>
<dbReference type="GO" id="GO:0000155">
    <property type="term" value="F:phosphorelay sensor kinase activity"/>
    <property type="evidence" value="ECO:0007669"/>
    <property type="project" value="InterPro"/>
</dbReference>
<evidence type="ECO:0000256" key="2">
    <source>
        <dbReference type="ARBA" id="ARBA00012438"/>
    </source>
</evidence>
<organism evidence="5 6">
    <name type="scientific">Algibacter lectus</name>
    <dbReference type="NCBI Taxonomy" id="221126"/>
    <lineage>
        <taxon>Bacteria</taxon>
        <taxon>Pseudomonadati</taxon>
        <taxon>Bacteroidota</taxon>
        <taxon>Flavobacteriia</taxon>
        <taxon>Flavobacteriales</taxon>
        <taxon>Flavobacteriaceae</taxon>
        <taxon>Algibacter</taxon>
    </lineage>
</organism>
<dbReference type="EMBL" id="BBNU01000008">
    <property type="protein sequence ID" value="GAL79940.1"/>
    <property type="molecule type" value="Genomic_DNA"/>
</dbReference>
<dbReference type="AlphaFoldDB" id="A0A090WS62"/>
<evidence type="ECO:0000313" key="6">
    <source>
        <dbReference type="Proteomes" id="UP000029643"/>
    </source>
</evidence>
<reference evidence="5 6" key="1">
    <citation type="journal article" date="2014" name="Genome Announc.">
        <title>Draft Genome Sequences of Marine Flavobacterium Algibacter lectus Strains SS8 and NR4.</title>
        <authorList>
            <person name="Takatani N."/>
            <person name="Nakanishi M."/>
            <person name="Meirelles P."/>
            <person name="Mino S."/>
            <person name="Suda W."/>
            <person name="Oshima K."/>
            <person name="Hattori M."/>
            <person name="Ohkuma M."/>
            <person name="Hosokawa M."/>
            <person name="Miyashita K."/>
            <person name="Thompson F.L."/>
            <person name="Niwa A."/>
            <person name="Sawabe T."/>
            <person name="Sawabe T."/>
        </authorList>
    </citation>
    <scope>NUCLEOTIDE SEQUENCE [LARGE SCALE GENOMIC DNA]</scope>
    <source>
        <strain evidence="6">JCM19274</strain>
    </source>
</reference>
<dbReference type="Pfam" id="PF00512">
    <property type="entry name" value="HisKA"/>
    <property type="match status" value="1"/>
</dbReference>
<evidence type="ECO:0000256" key="1">
    <source>
        <dbReference type="ARBA" id="ARBA00000085"/>
    </source>
</evidence>
<evidence type="ECO:0000313" key="5">
    <source>
        <dbReference type="EMBL" id="GAL79940.1"/>
    </source>
</evidence>
<dbReference type="EC" id="2.7.13.3" evidence="2"/>
<accession>A0A090WS62</accession>
<dbReference type="RefSeq" id="WP_227805868.1">
    <property type="nucleotide sequence ID" value="NZ_BBNU01000008.1"/>
</dbReference>
<protein>
    <recommendedName>
        <fullName evidence="2">histidine kinase</fullName>
        <ecNumber evidence="2">2.7.13.3</ecNumber>
    </recommendedName>
</protein>
<dbReference type="SUPFAM" id="SSF47384">
    <property type="entry name" value="Homodimeric domain of signal transducing histidine kinase"/>
    <property type="match status" value="1"/>
</dbReference>
<dbReference type="CDD" id="cd00082">
    <property type="entry name" value="HisKA"/>
    <property type="match status" value="1"/>
</dbReference>
<evidence type="ECO:0000256" key="3">
    <source>
        <dbReference type="ARBA" id="ARBA00022553"/>
    </source>
</evidence>
<dbReference type="Proteomes" id="UP000029643">
    <property type="component" value="Unassembled WGS sequence"/>
</dbReference>